<sequence>MEHEPSVEHDADAEVAAALESRHPGLQFRRDEDGALHRFSDILLTATGVLSGRPFVFTYRGDLARFRVWPTGTQTPSVHDHRPSGFPKLESSRGKIVGDPLSSSLTADQLIEVLGEMIKMALTHLKPGPDSLLPVTITMPGRLLEPEQVTALLAPFTGRDLPPQEALLDCADLSSFSLEALGLLAERTADLFNIITLVGASTELAEAFTDDAQAEAIRHMKHALMARRRAERERREGRG</sequence>
<evidence type="ECO:0000313" key="2">
    <source>
        <dbReference type="Proteomes" id="UP000030466"/>
    </source>
</evidence>
<dbReference type="EMBL" id="JSUH01000007">
    <property type="protein sequence ID" value="KHD97461.1"/>
    <property type="molecule type" value="Genomic_DNA"/>
</dbReference>
<dbReference type="RefSeq" id="WP_035926358.1">
    <property type="nucleotide sequence ID" value="NZ_JSUH01000007.1"/>
</dbReference>
<dbReference type="Proteomes" id="UP000030466">
    <property type="component" value="Unassembled WGS sequence"/>
</dbReference>
<gene>
    <name evidence="1" type="ORF">GY22_08880</name>
</gene>
<organism evidence="1 2">
    <name type="scientific">Kocuria rosea subsp. polaris</name>
    <dbReference type="NCBI Taxonomy" id="136273"/>
    <lineage>
        <taxon>Bacteria</taxon>
        <taxon>Bacillati</taxon>
        <taxon>Actinomycetota</taxon>
        <taxon>Actinomycetes</taxon>
        <taxon>Micrococcales</taxon>
        <taxon>Micrococcaceae</taxon>
        <taxon>Kocuria</taxon>
    </lineage>
</organism>
<comment type="caution">
    <text evidence="1">The sequence shown here is derived from an EMBL/GenBank/DDBJ whole genome shotgun (WGS) entry which is preliminary data.</text>
</comment>
<reference evidence="1 2" key="1">
    <citation type="journal article" date="2003" name="Int. J. Syst. Evol. Microbiol.">
        <title>Kocuria polaris sp. nov., an orange-pigmented psychrophilic bacterium isolated from an Antarctic cyanobacterial mat sample.</title>
        <authorList>
            <person name="Reddy G.S."/>
            <person name="Prakash J.S."/>
            <person name="Prabahar V."/>
            <person name="Matsumoto G.I."/>
            <person name="Stackebrandt E."/>
            <person name="Shivaji S."/>
        </authorList>
    </citation>
    <scope>NUCLEOTIDE SEQUENCE [LARGE SCALE GENOMIC DNA]</scope>
    <source>
        <strain evidence="1 2">CMS 76or</strain>
    </source>
</reference>
<name>A0A0A6VS36_KOCRO</name>
<dbReference type="AlphaFoldDB" id="A0A0A6VS36"/>
<protein>
    <submittedName>
        <fullName evidence="1">Uncharacterized protein</fullName>
    </submittedName>
</protein>
<evidence type="ECO:0000313" key="1">
    <source>
        <dbReference type="EMBL" id="KHD97461.1"/>
    </source>
</evidence>
<keyword evidence="2" id="KW-1185">Reference proteome</keyword>
<proteinExistence type="predicted"/>
<accession>A0A0A6VS36</accession>